<feature type="domain" description="Peptidase M61 catalytic" evidence="2">
    <location>
        <begin position="283"/>
        <end position="400"/>
    </location>
</feature>
<dbReference type="InterPro" id="IPR001478">
    <property type="entry name" value="PDZ"/>
</dbReference>
<dbReference type="InterPro" id="IPR027268">
    <property type="entry name" value="Peptidase_M4/M1_CTD_sf"/>
</dbReference>
<dbReference type="SUPFAM" id="SSF50156">
    <property type="entry name" value="PDZ domain-like"/>
    <property type="match status" value="1"/>
</dbReference>
<dbReference type="PIRSF" id="PIRSF016493">
    <property type="entry name" value="Glycyl_aminpptds"/>
    <property type="match status" value="1"/>
</dbReference>
<dbReference type="Pfam" id="PF05299">
    <property type="entry name" value="Peptidase_M61"/>
    <property type="match status" value="1"/>
</dbReference>
<dbReference type="STRING" id="1642818.AWE51_09295"/>
<dbReference type="OrthoDB" id="9778516at2"/>
<protein>
    <submittedName>
        <fullName evidence="5">Peptidase M61</fullName>
    </submittedName>
</protein>
<feature type="domain" description="Peptidase M61 N-terminal" evidence="4">
    <location>
        <begin position="21"/>
        <end position="186"/>
    </location>
</feature>
<gene>
    <name evidence="5" type="ORF">AWE51_09295</name>
</gene>
<dbReference type="EMBL" id="LQRT01000024">
    <property type="protein sequence ID" value="KZS39832.1"/>
    <property type="molecule type" value="Genomic_DNA"/>
</dbReference>
<feature type="domain" description="PDZ" evidence="3">
    <location>
        <begin position="498"/>
        <end position="568"/>
    </location>
</feature>
<dbReference type="AlphaFoldDB" id="A0A162D3A0"/>
<dbReference type="Proteomes" id="UP000076715">
    <property type="component" value="Unassembled WGS sequence"/>
</dbReference>
<dbReference type="InterPro" id="IPR036034">
    <property type="entry name" value="PDZ_sf"/>
</dbReference>
<dbReference type="Pfam" id="PF13180">
    <property type="entry name" value="PDZ_2"/>
    <property type="match status" value="1"/>
</dbReference>
<dbReference type="Gene3D" id="2.30.42.10">
    <property type="match status" value="1"/>
</dbReference>
<evidence type="ECO:0000259" key="3">
    <source>
        <dbReference type="Pfam" id="PF13180"/>
    </source>
</evidence>
<dbReference type="Gene3D" id="2.60.40.3650">
    <property type="match status" value="1"/>
</dbReference>
<keyword evidence="6" id="KW-1185">Reference proteome</keyword>
<dbReference type="RefSeq" id="WP_066315733.1">
    <property type="nucleotide sequence ID" value="NZ_LQRT01000024.1"/>
</dbReference>
<feature type="signal peptide" evidence="1">
    <location>
        <begin position="1"/>
        <end position="16"/>
    </location>
</feature>
<evidence type="ECO:0000259" key="2">
    <source>
        <dbReference type="Pfam" id="PF05299"/>
    </source>
</evidence>
<name>A0A162D3A0_9FLAO</name>
<organism evidence="5 6">
    <name type="scientific">Aquimarina aggregata</name>
    <dbReference type="NCBI Taxonomy" id="1642818"/>
    <lineage>
        <taxon>Bacteria</taxon>
        <taxon>Pseudomonadati</taxon>
        <taxon>Bacteroidota</taxon>
        <taxon>Flavobacteriia</taxon>
        <taxon>Flavobacteriales</taxon>
        <taxon>Flavobacteriaceae</taxon>
        <taxon>Aquimarina</taxon>
    </lineage>
</organism>
<comment type="caution">
    <text evidence="5">The sequence shown here is derived from an EMBL/GenBank/DDBJ whole genome shotgun (WGS) entry which is preliminary data.</text>
</comment>
<dbReference type="InterPro" id="IPR024191">
    <property type="entry name" value="Peptidase_M61"/>
</dbReference>
<keyword evidence="1" id="KW-0732">Signal</keyword>
<dbReference type="InterPro" id="IPR007963">
    <property type="entry name" value="Peptidase_M61_catalytic"/>
</dbReference>
<proteinExistence type="predicted"/>
<evidence type="ECO:0000313" key="6">
    <source>
        <dbReference type="Proteomes" id="UP000076715"/>
    </source>
</evidence>
<dbReference type="SUPFAM" id="SSF55486">
    <property type="entry name" value="Metalloproteases ('zincins'), catalytic domain"/>
    <property type="match status" value="1"/>
</dbReference>
<dbReference type="Gene3D" id="1.10.390.10">
    <property type="entry name" value="Neutral Protease Domain 2"/>
    <property type="match status" value="1"/>
</dbReference>
<evidence type="ECO:0000256" key="1">
    <source>
        <dbReference type="SAM" id="SignalP"/>
    </source>
</evidence>
<dbReference type="Pfam" id="PF17899">
    <property type="entry name" value="Peptidase_M61_N"/>
    <property type="match status" value="1"/>
</dbReference>
<feature type="chain" id="PRO_5007833021" evidence="1">
    <location>
        <begin position="17"/>
        <end position="598"/>
    </location>
</feature>
<dbReference type="InterPro" id="IPR040756">
    <property type="entry name" value="Peptidase_M61_N"/>
</dbReference>
<reference evidence="5 6" key="1">
    <citation type="submission" date="2016-01" db="EMBL/GenBank/DDBJ databases">
        <title>The draft genome sequence of Aquimarina sp. RZW4-3-2.</title>
        <authorList>
            <person name="Wang Y."/>
        </authorList>
    </citation>
    <scope>NUCLEOTIDE SEQUENCE [LARGE SCALE GENOMIC DNA]</scope>
    <source>
        <strain evidence="5 6">RZW4-3-2</strain>
    </source>
</reference>
<evidence type="ECO:0000313" key="5">
    <source>
        <dbReference type="EMBL" id="KZS39832.1"/>
    </source>
</evidence>
<evidence type="ECO:0000259" key="4">
    <source>
        <dbReference type="Pfam" id="PF17899"/>
    </source>
</evidence>
<accession>A0A162D3A0</accession>
<sequence length="598" mass="68206">MRLFTAFILFSLVSFAQTKNTYHISFENAVHHEANIKATFSNIKTDIFSLRMSRTSPGRYALHEFAKNVYNVIATNSKGEAVKITRPNPHQWDISGHDGTVTISYVLFADRGDGTYSQIDETHAHLNIPATFIYAPKRKDQPIDIVFEPRKDLNWKIATQLNAIGNNTFTAPNLQYFMDSPVELSNHATREFKVGSNESEYTIKLALHHLGNEEEVSTYFEKIKKIVVQEKAVFGEYPKFDNGTYTFLACYMPQVSGDGMEHRNSTILTSQNSLANEGMKKNIGTVSHEFFHAWNVERIRPKTLEPFDFEKANMSGELWFAEGFTSYYTGLILCRAGIISQEQYIKGLKGSYNYVWNSPALAYFNPTEMSYQAPFVDAATSVDPVNRENTFISYYSYGSVLGLALDLSLRTLKNDRNLDGYMKLIWQKYGKTEVPYSKENLLTSLQEYAGDDFANNFFKKYIDDSKIPDYKKLFADFGIVINANSEKSHLGASIKFDKHNNAIISNYSKQGTPIYKAGLDKNDIILSLNQESFTSQGELSKILEKYKPDSKIEILYKRFEKEIKTEIILSSDPKIETALLPKPNKKAIENREKWLTAK</sequence>